<evidence type="ECO:0000313" key="3">
    <source>
        <dbReference type="EMBL" id="KII64975.1"/>
    </source>
</evidence>
<feature type="region of interest" description="Disordered" evidence="2">
    <location>
        <begin position="60"/>
        <end position="84"/>
    </location>
</feature>
<proteinExistence type="predicted"/>
<organism evidence="3 4">
    <name type="scientific">Thelohanellus kitauei</name>
    <name type="common">Myxosporean</name>
    <dbReference type="NCBI Taxonomy" id="669202"/>
    <lineage>
        <taxon>Eukaryota</taxon>
        <taxon>Metazoa</taxon>
        <taxon>Cnidaria</taxon>
        <taxon>Myxozoa</taxon>
        <taxon>Myxosporea</taxon>
        <taxon>Bivalvulida</taxon>
        <taxon>Platysporina</taxon>
        <taxon>Myxobolidae</taxon>
        <taxon>Thelohanellus</taxon>
    </lineage>
</organism>
<reference evidence="3 4" key="1">
    <citation type="journal article" date="2014" name="Genome Biol. Evol.">
        <title>The genome of the myxosporean Thelohanellus kitauei shows adaptations to nutrient acquisition within its fish host.</title>
        <authorList>
            <person name="Yang Y."/>
            <person name="Xiong J."/>
            <person name="Zhou Z."/>
            <person name="Huo F."/>
            <person name="Miao W."/>
            <person name="Ran C."/>
            <person name="Liu Y."/>
            <person name="Zhang J."/>
            <person name="Feng J."/>
            <person name="Wang M."/>
            <person name="Wang M."/>
            <person name="Wang L."/>
            <person name="Yao B."/>
        </authorList>
    </citation>
    <scope>NUCLEOTIDE SEQUENCE [LARGE SCALE GENOMIC DNA]</scope>
    <source>
        <strain evidence="3">Wuqing</strain>
    </source>
</reference>
<protein>
    <submittedName>
        <fullName evidence="3">Uncharacterized protein</fullName>
    </submittedName>
</protein>
<feature type="coiled-coil region" evidence="1">
    <location>
        <begin position="99"/>
        <end position="126"/>
    </location>
</feature>
<evidence type="ECO:0000313" key="4">
    <source>
        <dbReference type="Proteomes" id="UP000031668"/>
    </source>
</evidence>
<keyword evidence="1" id="KW-0175">Coiled coil</keyword>
<evidence type="ECO:0000256" key="1">
    <source>
        <dbReference type="SAM" id="Coils"/>
    </source>
</evidence>
<keyword evidence="4" id="KW-1185">Reference proteome</keyword>
<evidence type="ECO:0000256" key="2">
    <source>
        <dbReference type="SAM" id="MobiDB-lite"/>
    </source>
</evidence>
<dbReference type="AlphaFoldDB" id="A0A0C2MKQ4"/>
<accession>A0A0C2MKQ4</accession>
<comment type="caution">
    <text evidence="3">The sequence shown here is derived from an EMBL/GenBank/DDBJ whole genome shotgun (WGS) entry which is preliminary data.</text>
</comment>
<gene>
    <name evidence="3" type="ORF">RF11_05951</name>
</gene>
<name>A0A0C2MKQ4_THEKT</name>
<dbReference type="Proteomes" id="UP000031668">
    <property type="component" value="Unassembled WGS sequence"/>
</dbReference>
<sequence length="142" mass="16259">MARATLCCDYSECIQKSVRQSKCHESIKYENPTRRGLLKFLILDFSNTGDRNSYTLQIPAGQPTILPQNTHGSDESSRTSEGLSRSSEVANVIWWLLDHVNWQSELDKLNQELAQQQRIQASMKEEPLLWMESQGPEEMTEA</sequence>
<dbReference type="EMBL" id="JWZT01004047">
    <property type="protein sequence ID" value="KII64975.1"/>
    <property type="molecule type" value="Genomic_DNA"/>
</dbReference>